<dbReference type="PANTHER" id="PTHR33116">
    <property type="entry name" value="REVERSE TRANSCRIPTASE ZINC-BINDING DOMAIN-CONTAINING PROTEIN-RELATED-RELATED"/>
    <property type="match status" value="1"/>
</dbReference>
<feature type="domain" description="RNase H type-1" evidence="1">
    <location>
        <begin position="515"/>
        <end position="634"/>
    </location>
</feature>
<dbReference type="GO" id="GO:0004523">
    <property type="term" value="F:RNA-DNA hybrid ribonuclease activity"/>
    <property type="evidence" value="ECO:0007669"/>
    <property type="project" value="InterPro"/>
</dbReference>
<gene>
    <name evidence="3" type="ORF">HRI_002220300</name>
</gene>
<organism evidence="3 4">
    <name type="scientific">Hibiscus trionum</name>
    <name type="common">Flower of an hour</name>
    <dbReference type="NCBI Taxonomy" id="183268"/>
    <lineage>
        <taxon>Eukaryota</taxon>
        <taxon>Viridiplantae</taxon>
        <taxon>Streptophyta</taxon>
        <taxon>Embryophyta</taxon>
        <taxon>Tracheophyta</taxon>
        <taxon>Spermatophyta</taxon>
        <taxon>Magnoliopsida</taxon>
        <taxon>eudicotyledons</taxon>
        <taxon>Gunneridae</taxon>
        <taxon>Pentapetalae</taxon>
        <taxon>rosids</taxon>
        <taxon>malvids</taxon>
        <taxon>Malvales</taxon>
        <taxon>Malvaceae</taxon>
        <taxon>Malvoideae</taxon>
        <taxon>Hibiscus</taxon>
    </lineage>
</organism>
<dbReference type="PANTHER" id="PTHR33116:SF86">
    <property type="entry name" value="REVERSE TRANSCRIPTASE DOMAIN-CONTAINING PROTEIN"/>
    <property type="match status" value="1"/>
</dbReference>
<dbReference type="SUPFAM" id="SSF53098">
    <property type="entry name" value="Ribonuclease H-like"/>
    <property type="match status" value="1"/>
</dbReference>
<accession>A0A9W7I0W0</accession>
<name>A0A9W7I0W0_HIBTR</name>
<evidence type="ECO:0000313" key="3">
    <source>
        <dbReference type="EMBL" id="GMI85510.1"/>
    </source>
</evidence>
<evidence type="ECO:0000259" key="2">
    <source>
        <dbReference type="Pfam" id="PF13966"/>
    </source>
</evidence>
<dbReference type="InterPro" id="IPR026960">
    <property type="entry name" value="RVT-Znf"/>
</dbReference>
<dbReference type="Gene3D" id="3.30.420.10">
    <property type="entry name" value="Ribonuclease H-like superfamily/Ribonuclease H"/>
    <property type="match status" value="1"/>
</dbReference>
<dbReference type="EMBL" id="BSYR01000020">
    <property type="protein sequence ID" value="GMI85510.1"/>
    <property type="molecule type" value="Genomic_DNA"/>
</dbReference>
<dbReference type="Proteomes" id="UP001165190">
    <property type="component" value="Unassembled WGS sequence"/>
</dbReference>
<dbReference type="InterPro" id="IPR012337">
    <property type="entry name" value="RNaseH-like_sf"/>
</dbReference>
<evidence type="ECO:0000259" key="1">
    <source>
        <dbReference type="Pfam" id="PF13456"/>
    </source>
</evidence>
<dbReference type="CDD" id="cd06222">
    <property type="entry name" value="RNase_H_like"/>
    <property type="match status" value="1"/>
</dbReference>
<evidence type="ECO:0008006" key="5">
    <source>
        <dbReference type="Google" id="ProtNLM"/>
    </source>
</evidence>
<proteinExistence type="predicted"/>
<keyword evidence="4" id="KW-1185">Reference proteome</keyword>
<comment type="caution">
    <text evidence="3">The sequence shown here is derived from an EMBL/GenBank/DDBJ whole genome shotgun (WGS) entry which is preliminary data.</text>
</comment>
<evidence type="ECO:0000313" key="4">
    <source>
        <dbReference type="Proteomes" id="UP001165190"/>
    </source>
</evidence>
<dbReference type="InterPro" id="IPR036397">
    <property type="entry name" value="RNaseH_sf"/>
</dbReference>
<dbReference type="InterPro" id="IPR002156">
    <property type="entry name" value="RNaseH_domain"/>
</dbReference>
<dbReference type="Pfam" id="PF13456">
    <property type="entry name" value="RVT_3"/>
    <property type="match status" value="1"/>
</dbReference>
<dbReference type="InterPro" id="IPR044730">
    <property type="entry name" value="RNase_H-like_dom_plant"/>
</dbReference>
<dbReference type="OrthoDB" id="1000146at2759"/>
<protein>
    <recommendedName>
        <fullName evidence="5">Non-LTR retroelement reverse transcriptase</fullName>
    </recommendedName>
</protein>
<feature type="domain" description="Reverse transcriptase zinc-binding" evidence="2">
    <location>
        <begin position="318"/>
        <end position="403"/>
    </location>
</feature>
<dbReference type="GO" id="GO:0003676">
    <property type="term" value="F:nucleic acid binding"/>
    <property type="evidence" value="ECO:0007669"/>
    <property type="project" value="InterPro"/>
</dbReference>
<dbReference type="Pfam" id="PF13966">
    <property type="entry name" value="zf-RVT"/>
    <property type="match status" value="1"/>
</dbReference>
<reference evidence="3" key="1">
    <citation type="submission" date="2023-05" db="EMBL/GenBank/DDBJ databases">
        <title>Genome and transcriptome analyses reveal genes involved in the formation of fine ridges on petal epidermal cells in Hibiscus trionum.</title>
        <authorList>
            <person name="Koshimizu S."/>
            <person name="Masuda S."/>
            <person name="Ishii T."/>
            <person name="Shirasu K."/>
            <person name="Hoshino A."/>
            <person name="Arita M."/>
        </authorList>
    </citation>
    <scope>NUCLEOTIDE SEQUENCE</scope>
    <source>
        <strain evidence="3">Hamamatsu line</strain>
    </source>
</reference>
<dbReference type="AlphaFoldDB" id="A0A9W7I0W0"/>
<sequence>MDIISQVLNEFCVSSGHKVSAAKTRVFFSKNTDSALRRVILDGLGFSEVSNLGKYLGIPLLHSRVTTATYEYLVEKVKSQLASWPARSLSFAGRVTLAKSILQAIPSYTMQASWLPKYICLEIEKLIRSFVWGSTSEHKSMHLVRWEEMQKPIDYGGLGFRKLENVNFAFLMKLGFQLLNDTDKLWVRILRAKYKWQDTLPSSIHRHNCSRLWAGISRVWEAVRQGMVWIVRDGRSVDFWYDVWIPDLGPLASFSVDSSPPASCVVAAMVNSVGRWNVDFLRLILPEDCVLRILTFIPPSDMLGPDRLGWKGEANFLFSVRSAYKSLSPQSEEPNVVWKYLWRCPVPQRIRSFLWLVFKGTLLTNEERVRRHMASNNCCDWCGRDVESVLHVLRDCTHASRVWLQLRSPDDWGDFWTQSCESWIQANITGKGVCGNDSWKVLFAVVCWKLWSRRNSRLFDCEWVEKVDFVDEARRFTQLILDCREERSRVVLNPVQSEGVVMHWSPPEPGWVKVNVDAARNITNGLATIGGAIRGDQGEWLVGFNRFLGRCDIVTAELWAIKEGIGYARYFGFNKVVIESDCAEAVRMVLGRVISNKENALLSDIKESLRGDWEVVLRHIDRSANTVADRIAAKSMDGDFVEELLTVEPADLRR</sequence>